<organism evidence="1 2">
    <name type="scientific">Abeliophyllum distichum</name>
    <dbReference type="NCBI Taxonomy" id="126358"/>
    <lineage>
        <taxon>Eukaryota</taxon>
        <taxon>Viridiplantae</taxon>
        <taxon>Streptophyta</taxon>
        <taxon>Embryophyta</taxon>
        <taxon>Tracheophyta</taxon>
        <taxon>Spermatophyta</taxon>
        <taxon>Magnoliopsida</taxon>
        <taxon>eudicotyledons</taxon>
        <taxon>Gunneridae</taxon>
        <taxon>Pentapetalae</taxon>
        <taxon>asterids</taxon>
        <taxon>lamiids</taxon>
        <taxon>Lamiales</taxon>
        <taxon>Oleaceae</taxon>
        <taxon>Forsythieae</taxon>
        <taxon>Abeliophyllum</taxon>
    </lineage>
</organism>
<accession>A0ABD1RCG7</accession>
<sequence>MFKERERRPTKSSSVFDRLGDKADFYQIRAHLYEWRSVGSISRDLSYVPDYSYDDERDGHARSFELEGDDEDLSFSFEIRNTSVPKGFVKPKLEKYTGRGDPMYDLAYYKIEMKLKNALPFLKCMDFHMTLTGAPNMWYLKLKLDSIRS</sequence>
<protein>
    <submittedName>
        <fullName evidence="1">Activating signal cointegrator 1 complex subunit 2-like protein</fullName>
    </submittedName>
</protein>
<evidence type="ECO:0000313" key="2">
    <source>
        <dbReference type="Proteomes" id="UP001604336"/>
    </source>
</evidence>
<gene>
    <name evidence="1" type="ORF">Adt_30448</name>
</gene>
<evidence type="ECO:0000313" key="1">
    <source>
        <dbReference type="EMBL" id="KAL2485692.1"/>
    </source>
</evidence>
<reference evidence="2" key="1">
    <citation type="submission" date="2024-07" db="EMBL/GenBank/DDBJ databases">
        <title>Two chromosome-level genome assemblies of Korean endemic species Abeliophyllum distichum and Forsythia ovata (Oleaceae).</title>
        <authorList>
            <person name="Jang H."/>
        </authorList>
    </citation>
    <scope>NUCLEOTIDE SEQUENCE [LARGE SCALE GENOMIC DNA]</scope>
</reference>
<proteinExistence type="predicted"/>
<keyword evidence="2" id="KW-1185">Reference proteome</keyword>
<comment type="caution">
    <text evidence="1">The sequence shown here is derived from an EMBL/GenBank/DDBJ whole genome shotgun (WGS) entry which is preliminary data.</text>
</comment>
<dbReference type="Proteomes" id="UP001604336">
    <property type="component" value="Unassembled WGS sequence"/>
</dbReference>
<dbReference type="AlphaFoldDB" id="A0ABD1RCG7"/>
<dbReference type="EMBL" id="JBFOLK010000009">
    <property type="protein sequence ID" value="KAL2485692.1"/>
    <property type="molecule type" value="Genomic_DNA"/>
</dbReference>
<name>A0ABD1RCG7_9LAMI</name>